<evidence type="ECO:0000259" key="1">
    <source>
        <dbReference type="PROSITE" id="PS50113"/>
    </source>
</evidence>
<protein>
    <submittedName>
        <fullName evidence="3">PAS domain S-box-containing protein/diguanylate cyclase (GGDEF)-like protein</fullName>
    </submittedName>
</protein>
<dbReference type="PROSITE" id="PS50113">
    <property type="entry name" value="PAC"/>
    <property type="match status" value="1"/>
</dbReference>
<dbReference type="SUPFAM" id="SSF55785">
    <property type="entry name" value="PYP-like sensor domain (PAS domain)"/>
    <property type="match status" value="2"/>
</dbReference>
<dbReference type="AlphaFoldDB" id="A0A420XTH3"/>
<evidence type="ECO:0000313" key="4">
    <source>
        <dbReference type="Proteomes" id="UP000281955"/>
    </source>
</evidence>
<dbReference type="InterPro" id="IPR000160">
    <property type="entry name" value="GGDEF_dom"/>
</dbReference>
<dbReference type="PROSITE" id="PS50887">
    <property type="entry name" value="GGDEF"/>
    <property type="match status" value="1"/>
</dbReference>
<dbReference type="NCBIfam" id="TIGR00254">
    <property type="entry name" value="GGDEF"/>
    <property type="match status" value="1"/>
</dbReference>
<dbReference type="SMART" id="SM00267">
    <property type="entry name" value="GGDEF"/>
    <property type="match status" value="1"/>
</dbReference>
<dbReference type="InterPro" id="IPR013656">
    <property type="entry name" value="PAS_4"/>
</dbReference>
<keyword evidence="4" id="KW-1185">Reference proteome</keyword>
<sequence>MDVDLDQVCFSNLLLSSPEAVFFKDLENRFLLVSRAQAARLGLDDPRDAVGRTDADFFSSEHAELAAADERAILAGGPPIAGKEEHVVTATGEHLWLSVWKYPLLADDGTRIGTYGMAHDITRRVEAERQLADRAGELAVANAELARVQEEMRTLLDGSPDAMCRLDTSMRWTYLNPTALAMLGLVDTRGLLGSDGRALGLPDDALAAIEQGASRSIETGLTQETEFLWARSSGERWYHGRFVPERAVDGTVTGVILAIRDDTDRHAVSVSLTHRATHDALTGLMNRTTLTDDIDLALHGPTAGSSVALLFVDLDRFKDVNDTYGHAYGDEILREAARRLRACSREGDSVARLGGDEFVMLCPGLRTAEAAQELASRVQATLSQPYWCDGELLHIGASVGCAVTEPGASTPAQLLAYADQQMYAAKRRARR</sequence>
<feature type="domain" description="GGDEF" evidence="2">
    <location>
        <begin position="305"/>
        <end position="431"/>
    </location>
</feature>
<dbReference type="Gene3D" id="3.30.450.20">
    <property type="entry name" value="PAS domain"/>
    <property type="match status" value="2"/>
</dbReference>
<dbReference type="NCBIfam" id="TIGR00229">
    <property type="entry name" value="sensory_box"/>
    <property type="match status" value="2"/>
</dbReference>
<dbReference type="EMBL" id="RBWV01000009">
    <property type="protein sequence ID" value="RKS79969.1"/>
    <property type="molecule type" value="Genomic_DNA"/>
</dbReference>
<dbReference type="Pfam" id="PF00990">
    <property type="entry name" value="GGDEF"/>
    <property type="match status" value="1"/>
</dbReference>
<dbReference type="Gene3D" id="3.30.70.270">
    <property type="match status" value="1"/>
</dbReference>
<dbReference type="InterPro" id="IPR029787">
    <property type="entry name" value="Nucleotide_cyclase"/>
</dbReference>
<name>A0A420XTH3_9ACTN</name>
<dbReference type="RefSeq" id="WP_121191730.1">
    <property type="nucleotide sequence ID" value="NZ_RBWV01000009.1"/>
</dbReference>
<evidence type="ECO:0000259" key="2">
    <source>
        <dbReference type="PROSITE" id="PS50887"/>
    </source>
</evidence>
<dbReference type="PANTHER" id="PTHR44757:SF2">
    <property type="entry name" value="BIOFILM ARCHITECTURE MAINTENANCE PROTEIN MBAA"/>
    <property type="match status" value="1"/>
</dbReference>
<proteinExistence type="predicted"/>
<dbReference type="OrthoDB" id="23692at2"/>
<dbReference type="Proteomes" id="UP000281955">
    <property type="component" value="Unassembled WGS sequence"/>
</dbReference>
<dbReference type="CDD" id="cd00130">
    <property type="entry name" value="PAS"/>
    <property type="match status" value="1"/>
</dbReference>
<accession>A0A420XTH3</accession>
<dbReference type="SMART" id="SM00091">
    <property type="entry name" value="PAS"/>
    <property type="match status" value="2"/>
</dbReference>
<dbReference type="InterPro" id="IPR035965">
    <property type="entry name" value="PAS-like_dom_sf"/>
</dbReference>
<dbReference type="CDD" id="cd01949">
    <property type="entry name" value="GGDEF"/>
    <property type="match status" value="1"/>
</dbReference>
<gene>
    <name evidence="3" type="ORF">CLV35_0387</name>
</gene>
<dbReference type="InterPro" id="IPR052155">
    <property type="entry name" value="Biofilm_reg_signaling"/>
</dbReference>
<dbReference type="InParanoid" id="A0A420XTH3"/>
<comment type="caution">
    <text evidence="3">The sequence shown here is derived from an EMBL/GenBank/DDBJ whole genome shotgun (WGS) entry which is preliminary data.</text>
</comment>
<dbReference type="InterPro" id="IPR000700">
    <property type="entry name" value="PAS-assoc_C"/>
</dbReference>
<dbReference type="PANTHER" id="PTHR44757">
    <property type="entry name" value="DIGUANYLATE CYCLASE DGCP"/>
    <property type="match status" value="1"/>
</dbReference>
<feature type="domain" description="PAC" evidence="1">
    <location>
        <begin position="81"/>
        <end position="133"/>
    </location>
</feature>
<organism evidence="3 4">
    <name type="scientific">Motilibacter peucedani</name>
    <dbReference type="NCBI Taxonomy" id="598650"/>
    <lineage>
        <taxon>Bacteria</taxon>
        <taxon>Bacillati</taxon>
        <taxon>Actinomycetota</taxon>
        <taxon>Actinomycetes</taxon>
        <taxon>Motilibacterales</taxon>
        <taxon>Motilibacteraceae</taxon>
        <taxon>Motilibacter</taxon>
    </lineage>
</organism>
<evidence type="ECO:0000313" key="3">
    <source>
        <dbReference type="EMBL" id="RKS79969.1"/>
    </source>
</evidence>
<dbReference type="InterPro" id="IPR000014">
    <property type="entry name" value="PAS"/>
</dbReference>
<dbReference type="Pfam" id="PF08448">
    <property type="entry name" value="PAS_4"/>
    <property type="match status" value="2"/>
</dbReference>
<reference evidence="3 4" key="1">
    <citation type="submission" date="2018-10" db="EMBL/GenBank/DDBJ databases">
        <title>Genomic Encyclopedia of Archaeal and Bacterial Type Strains, Phase II (KMG-II): from individual species to whole genera.</title>
        <authorList>
            <person name="Goeker M."/>
        </authorList>
    </citation>
    <scope>NUCLEOTIDE SEQUENCE [LARGE SCALE GENOMIC DNA]</scope>
    <source>
        <strain evidence="3 4">RP-AC37</strain>
    </source>
</reference>
<dbReference type="InterPro" id="IPR043128">
    <property type="entry name" value="Rev_trsase/Diguanyl_cyclase"/>
</dbReference>
<dbReference type="SUPFAM" id="SSF55073">
    <property type="entry name" value="Nucleotide cyclase"/>
    <property type="match status" value="1"/>
</dbReference>